<sequence>SSNITAGNNVNITAKADDVTLQDTKINAKNVKIDAERDINLTSAQNVEQTDSKSDSSSWSLGVSLNGGVFGNASKGNSNGNGTVVTHSGTEINATDTVDLHSDRDTNIIDSQVKGKEVIANVGRDLNIASQQDIDNYTEKSSSSGIGFSTGPSGGVTGSVSKGKINSEYSSVTEQAGIYAGEGGFDITVGKNTDLKGAVIEAPAGKNKLSTDTLTYSDIENHADYSASSVGVNLDTRKNAKYNEYGITPDIGVSAKGDASSTTKSAISPGTIEVRSNPDQDLSGLSRSTDQTLNSLGKIFDKKSVQEKQELAKLFGELAYEEVHKISDRAKDAAKNELKKAKEDKNSTPEQLAALQAKVDSWDVGGANKIALHAFVGAVMADIGGGNALSGAVGAGLNEAVQKELAEKFKDNPDLHQWASAIIGSAAAAVIGGDAQSGASTAVSGTKNNALNTTQQERFADRLNQAINSGSSIEIVLVIADYALLDSAQNLVWNDTGAEQQTIDAFNAAARALGITDYFAYNENGNLHDNFVAFKDALIANVQTVDSSTLIAAGAVATVTIAGVVLFKYRGSLVRAGAGAGGAWSQATFQSDQLLQRHLADHAATEWGEALTATQYIQKARSLLNSNVGGEIEGFTNSLGWTFRYNTATNEFAIGSPQGTISTLMRPADGMNYWLEQVAKYKW</sequence>
<dbReference type="RefSeq" id="WP_177173663.1">
    <property type="nucleotide sequence ID" value="NZ_FODY01000029.1"/>
</dbReference>
<keyword evidence="3" id="KW-1185">Reference proteome</keyword>
<evidence type="ECO:0000313" key="2">
    <source>
        <dbReference type="EMBL" id="SEP42887.1"/>
    </source>
</evidence>
<dbReference type="GO" id="GO:0003824">
    <property type="term" value="F:catalytic activity"/>
    <property type="evidence" value="ECO:0007669"/>
    <property type="project" value="UniProtKB-ARBA"/>
</dbReference>
<protein>
    <submittedName>
        <fullName evidence="2">Haemagluttinin repeat-containing protein</fullName>
    </submittedName>
</protein>
<feature type="region of interest" description="Disordered" evidence="1">
    <location>
        <begin position="139"/>
        <end position="159"/>
    </location>
</feature>
<dbReference type="EMBL" id="FODY01000029">
    <property type="protein sequence ID" value="SEP42887.1"/>
    <property type="molecule type" value="Genomic_DNA"/>
</dbReference>
<dbReference type="AlphaFoldDB" id="A0A1H8XSS6"/>
<feature type="non-terminal residue" evidence="2">
    <location>
        <position position="1"/>
    </location>
</feature>
<feature type="region of interest" description="Disordered" evidence="1">
    <location>
        <begin position="255"/>
        <end position="288"/>
    </location>
</feature>
<dbReference type="Pfam" id="PF13332">
    <property type="entry name" value="Fil_haemagg_2"/>
    <property type="match status" value="1"/>
</dbReference>
<evidence type="ECO:0000256" key="1">
    <source>
        <dbReference type="SAM" id="MobiDB-lite"/>
    </source>
</evidence>
<reference evidence="2 3" key="1">
    <citation type="submission" date="2016-10" db="EMBL/GenBank/DDBJ databases">
        <authorList>
            <person name="de Groot N.N."/>
        </authorList>
    </citation>
    <scope>NUCLEOTIDE SEQUENCE [LARGE SCALE GENOMIC DNA]</scope>
    <source>
        <strain evidence="2 3">DSM 13305</strain>
    </source>
</reference>
<dbReference type="STRING" id="112903.SAMN04490178_1291"/>
<feature type="compositionally biased region" description="Polar residues" evidence="1">
    <location>
        <begin position="259"/>
        <end position="268"/>
    </location>
</feature>
<gene>
    <name evidence="2" type="ORF">SAMN04490178_1291</name>
</gene>
<evidence type="ECO:0000313" key="3">
    <source>
        <dbReference type="Proteomes" id="UP000198847"/>
    </source>
</evidence>
<dbReference type="Proteomes" id="UP000198847">
    <property type="component" value="Unassembled WGS sequence"/>
</dbReference>
<feature type="compositionally biased region" description="Polar residues" evidence="1">
    <location>
        <begin position="277"/>
        <end position="288"/>
    </location>
</feature>
<accession>A0A1H8XSS6</accession>
<name>A0A1H8XSS6_9FIRM</name>
<organism evidence="2 3">
    <name type="scientific">Propionispora vibrioides</name>
    <dbReference type="NCBI Taxonomy" id="112903"/>
    <lineage>
        <taxon>Bacteria</taxon>
        <taxon>Bacillati</taxon>
        <taxon>Bacillota</taxon>
        <taxon>Negativicutes</taxon>
        <taxon>Selenomonadales</taxon>
        <taxon>Sporomusaceae</taxon>
        <taxon>Propionispora</taxon>
    </lineage>
</organism>
<dbReference type="InterPro" id="IPR025157">
    <property type="entry name" value="Hemagglutinin_rpt"/>
</dbReference>
<proteinExistence type="predicted"/>